<dbReference type="GO" id="GO:0030983">
    <property type="term" value="F:mismatched DNA binding"/>
    <property type="evidence" value="ECO:0007669"/>
    <property type="project" value="InterPro"/>
</dbReference>
<evidence type="ECO:0000313" key="9">
    <source>
        <dbReference type="EMBL" id="QKK80277.1"/>
    </source>
</evidence>
<evidence type="ECO:0000256" key="4">
    <source>
        <dbReference type="ARBA" id="ARBA00023204"/>
    </source>
</evidence>
<dbReference type="RefSeq" id="WP_176335084.1">
    <property type="nucleotide sequence ID" value="NZ_BAAAEF010000027.1"/>
</dbReference>
<dbReference type="NCBIfam" id="TIGR00585">
    <property type="entry name" value="mutl"/>
    <property type="match status" value="1"/>
</dbReference>
<accession>A0A859CV27</accession>
<comment type="function">
    <text evidence="5">This protein is involved in the repair of mismatches in DNA. It is required for dam-dependent methyl-directed DNA mismatch repair. May act as a 'molecular matchmaker', a protein that promotes the formation of a stable complex between two or more DNA-binding proteins in an ATP-dependent manner without itself being part of a final effector complex.</text>
</comment>
<dbReference type="InterPro" id="IPR038973">
    <property type="entry name" value="MutL/Mlh/Pms-like"/>
</dbReference>
<dbReference type="Proteomes" id="UP000509371">
    <property type="component" value="Chromosome"/>
</dbReference>
<evidence type="ECO:0000256" key="1">
    <source>
        <dbReference type="ARBA" id="ARBA00006082"/>
    </source>
</evidence>
<dbReference type="Gene3D" id="3.30.1370.100">
    <property type="entry name" value="MutL, C-terminal domain, regulatory subdomain"/>
    <property type="match status" value="1"/>
</dbReference>
<dbReference type="AlphaFoldDB" id="A0A859CV27"/>
<dbReference type="Pfam" id="PF01119">
    <property type="entry name" value="DNA_mis_repair"/>
    <property type="match status" value="1"/>
</dbReference>
<evidence type="ECO:0000256" key="6">
    <source>
        <dbReference type="SAM" id="MobiDB-lite"/>
    </source>
</evidence>
<evidence type="ECO:0000256" key="5">
    <source>
        <dbReference type="HAMAP-Rule" id="MF_00149"/>
    </source>
</evidence>
<dbReference type="Pfam" id="PF08676">
    <property type="entry name" value="MutL_C"/>
    <property type="match status" value="1"/>
</dbReference>
<dbReference type="SUPFAM" id="SSF54211">
    <property type="entry name" value="Ribosomal protein S5 domain 2-like"/>
    <property type="match status" value="1"/>
</dbReference>
<sequence>MQRINLLSPRLANQIAAGEVVERPASVVKELLENSLDAGASQLDIDVEQGGVRRIKIRDNGMGIMKDDLSLALSRHATSKIITLDDLEAVRTLGFRGEALASISSVSRMHLTSQAEDESEAWRVEAEGKDMATAVRPASHPQGTTIDVRDLFFNTPARRKFLRTEKTEFAHLEEVVKRLALSRYETGFRLSHNGKQVYDLRPVTDQLHAEHRLATLLGKKFIENSLTLDVEAAGLRLWGWIGLPTFSRSQADLQYFFVNGRVVKDKLVAHAVRQAYRDVLYNGRHPTFVLYLELDPSTVDVNVHPTKHEVRFRDGRLVHDFLFSRIHKAIADVRPESDAAPTGMQETSSNESEITEQSALQLSNRPASSAMDWMRSASSSPSSSDVRGQLDGMRRLSGYAQEYTSQTETVDPETGEVREAAPLSLLGQSDVSAFGQDVDYQAVPPLGFAVAQLHGVYILSESEQGLILVDMHAAHERIVYERMKTAFYQKNISSQPLLVPINIAVSQSEADLVEESSTVFEAFGFRVERTGLESAMVREVPVILIRGDVEGLVRDVISDLSANGISDLMESRANELMASMACHGAIRANRKLTIAEMNSLLRDMEITERSGQCNHGRPTWAHLSMSDLDKLFLRGR</sequence>
<evidence type="ECO:0000313" key="10">
    <source>
        <dbReference type="Proteomes" id="UP000509371"/>
    </source>
</evidence>
<dbReference type="CDD" id="cd03482">
    <property type="entry name" value="MutL_Trans_MutL"/>
    <property type="match status" value="1"/>
</dbReference>
<dbReference type="SUPFAM" id="SSF118116">
    <property type="entry name" value="DNA mismatch repair protein MutL"/>
    <property type="match status" value="1"/>
</dbReference>
<dbReference type="InterPro" id="IPR036890">
    <property type="entry name" value="HATPase_C_sf"/>
</dbReference>
<dbReference type="PANTHER" id="PTHR10073">
    <property type="entry name" value="DNA MISMATCH REPAIR PROTEIN MLH, PMS, MUTL"/>
    <property type="match status" value="1"/>
</dbReference>
<keyword evidence="3 5" id="KW-0227">DNA damage</keyword>
<gene>
    <name evidence="5 9" type="primary">mutL</name>
    <name evidence="9" type="ORF">MP3633_1544</name>
</gene>
<dbReference type="SMART" id="SM01340">
    <property type="entry name" value="DNA_mis_repair"/>
    <property type="match status" value="1"/>
</dbReference>
<dbReference type="PROSITE" id="PS00058">
    <property type="entry name" value="DNA_MISMATCH_REPAIR_1"/>
    <property type="match status" value="1"/>
</dbReference>
<feature type="compositionally biased region" description="Polar residues" evidence="6">
    <location>
        <begin position="344"/>
        <end position="361"/>
    </location>
</feature>
<feature type="region of interest" description="Disordered" evidence="6">
    <location>
        <begin position="334"/>
        <end position="361"/>
    </location>
</feature>
<organism evidence="9 10">
    <name type="scientific">Marinomonas primoryensis</name>
    <dbReference type="NCBI Taxonomy" id="178399"/>
    <lineage>
        <taxon>Bacteria</taxon>
        <taxon>Pseudomonadati</taxon>
        <taxon>Pseudomonadota</taxon>
        <taxon>Gammaproteobacteria</taxon>
        <taxon>Oceanospirillales</taxon>
        <taxon>Oceanospirillaceae</taxon>
        <taxon>Marinomonas</taxon>
    </lineage>
</organism>
<dbReference type="NCBIfam" id="NF000949">
    <property type="entry name" value="PRK00095.1-2"/>
    <property type="match status" value="1"/>
</dbReference>
<evidence type="ECO:0000259" key="7">
    <source>
        <dbReference type="SMART" id="SM00853"/>
    </source>
</evidence>
<reference evidence="9 10" key="1">
    <citation type="submission" date="2020-06" db="EMBL/GenBank/DDBJ databases">
        <authorList>
            <person name="Voronona O.L."/>
            <person name="Aksenova E.I."/>
            <person name="Kunda M.S."/>
            <person name="Semenov A.N."/>
            <person name="Ryzhova N."/>
        </authorList>
    </citation>
    <scope>NUCLEOTIDE SEQUENCE [LARGE SCALE GENOMIC DNA]</scope>
    <source>
        <strain evidence="9 10">MPKMM3633</strain>
    </source>
</reference>
<dbReference type="FunFam" id="3.30.565.10:FF:000003">
    <property type="entry name" value="DNA mismatch repair endonuclease MutL"/>
    <property type="match status" value="1"/>
</dbReference>
<evidence type="ECO:0000256" key="2">
    <source>
        <dbReference type="ARBA" id="ARBA00021975"/>
    </source>
</evidence>
<feature type="domain" description="DNA mismatch repair protein S5" evidence="8">
    <location>
        <begin position="213"/>
        <end position="331"/>
    </location>
</feature>
<dbReference type="PANTHER" id="PTHR10073:SF12">
    <property type="entry name" value="DNA MISMATCH REPAIR PROTEIN MLH1"/>
    <property type="match status" value="1"/>
</dbReference>
<dbReference type="InterPro" id="IPR002099">
    <property type="entry name" value="MutL/Mlh/PMS"/>
</dbReference>
<evidence type="ECO:0000259" key="8">
    <source>
        <dbReference type="SMART" id="SM01340"/>
    </source>
</evidence>
<dbReference type="InterPro" id="IPR014790">
    <property type="entry name" value="MutL_C"/>
</dbReference>
<dbReference type="SUPFAM" id="SSF55874">
    <property type="entry name" value="ATPase domain of HSP90 chaperone/DNA topoisomerase II/histidine kinase"/>
    <property type="match status" value="1"/>
</dbReference>
<dbReference type="InterPro" id="IPR020667">
    <property type="entry name" value="DNA_mismatch_repair_MutL"/>
</dbReference>
<dbReference type="GO" id="GO:0005524">
    <property type="term" value="F:ATP binding"/>
    <property type="evidence" value="ECO:0007669"/>
    <property type="project" value="InterPro"/>
</dbReference>
<dbReference type="InterPro" id="IPR042121">
    <property type="entry name" value="MutL_C_regsub"/>
</dbReference>
<dbReference type="SMART" id="SM00853">
    <property type="entry name" value="MutL_C"/>
    <property type="match status" value="1"/>
</dbReference>
<dbReference type="GO" id="GO:0006298">
    <property type="term" value="P:mismatch repair"/>
    <property type="evidence" value="ECO:0007669"/>
    <property type="project" value="UniProtKB-UniRule"/>
</dbReference>
<dbReference type="HAMAP" id="MF_00149">
    <property type="entry name" value="DNA_mis_repair"/>
    <property type="match status" value="1"/>
</dbReference>
<dbReference type="Gene3D" id="3.30.565.10">
    <property type="entry name" value="Histidine kinase-like ATPase, C-terminal domain"/>
    <property type="match status" value="1"/>
</dbReference>
<feature type="region of interest" description="Disordered" evidence="6">
    <location>
        <begin position="370"/>
        <end position="389"/>
    </location>
</feature>
<comment type="similarity">
    <text evidence="1 5">Belongs to the DNA mismatch repair MutL/HexB family.</text>
</comment>
<dbReference type="EMBL" id="CP054301">
    <property type="protein sequence ID" value="QKK80277.1"/>
    <property type="molecule type" value="Genomic_DNA"/>
</dbReference>
<dbReference type="Gene3D" id="3.30.1540.20">
    <property type="entry name" value="MutL, C-terminal domain, dimerisation subdomain"/>
    <property type="match status" value="1"/>
</dbReference>
<dbReference type="Pfam" id="PF13589">
    <property type="entry name" value="HATPase_c_3"/>
    <property type="match status" value="1"/>
</dbReference>
<dbReference type="GO" id="GO:0016887">
    <property type="term" value="F:ATP hydrolysis activity"/>
    <property type="evidence" value="ECO:0007669"/>
    <property type="project" value="InterPro"/>
</dbReference>
<dbReference type="GO" id="GO:0032300">
    <property type="term" value="C:mismatch repair complex"/>
    <property type="evidence" value="ECO:0007669"/>
    <property type="project" value="InterPro"/>
</dbReference>
<dbReference type="KEGG" id="mpri:MP3633_1544"/>
<dbReference type="InterPro" id="IPR013507">
    <property type="entry name" value="DNA_mismatch_S5_2-like"/>
</dbReference>
<dbReference type="InterPro" id="IPR037198">
    <property type="entry name" value="MutL_C_sf"/>
</dbReference>
<dbReference type="InterPro" id="IPR042120">
    <property type="entry name" value="MutL_C_dimsub"/>
</dbReference>
<name>A0A859CV27_9GAMM</name>
<dbReference type="CDD" id="cd16926">
    <property type="entry name" value="HATPase_MutL-MLH-PMS-like"/>
    <property type="match status" value="1"/>
</dbReference>
<dbReference type="InterPro" id="IPR014762">
    <property type="entry name" value="DNA_mismatch_repair_CS"/>
</dbReference>
<protein>
    <recommendedName>
        <fullName evidence="2 5">DNA mismatch repair protein MutL</fullName>
    </recommendedName>
</protein>
<dbReference type="InterPro" id="IPR014721">
    <property type="entry name" value="Ribsml_uS5_D2-typ_fold_subgr"/>
</dbReference>
<dbReference type="Gene3D" id="3.30.230.10">
    <property type="match status" value="1"/>
</dbReference>
<keyword evidence="4 5" id="KW-0234">DNA repair</keyword>
<proteinExistence type="inferred from homology"/>
<dbReference type="FunFam" id="3.30.230.10:FF:000013">
    <property type="entry name" value="DNA mismatch repair endonuclease MutL"/>
    <property type="match status" value="1"/>
</dbReference>
<dbReference type="InterPro" id="IPR020568">
    <property type="entry name" value="Ribosomal_Su5_D2-typ_SF"/>
</dbReference>
<evidence type="ECO:0000256" key="3">
    <source>
        <dbReference type="ARBA" id="ARBA00022763"/>
    </source>
</evidence>
<feature type="domain" description="MutL C-terminal dimerisation" evidence="7">
    <location>
        <begin position="449"/>
        <end position="592"/>
    </location>
</feature>
<dbReference type="GO" id="GO:0140664">
    <property type="term" value="F:ATP-dependent DNA damage sensor activity"/>
    <property type="evidence" value="ECO:0007669"/>
    <property type="project" value="InterPro"/>
</dbReference>